<dbReference type="Proteomes" id="UP000316443">
    <property type="component" value="Unassembled WGS sequence"/>
</dbReference>
<gene>
    <name evidence="1" type="ORF">EWV85_24135</name>
</gene>
<sequence>MDAENAAHKLINLTSNLSSSLPENEKYLDTIRRILGYNLRNDRQDISLTKLQPAELEFSASREQIQEFRKYAVSRLPKKDKYLVQRIQENDIVPAIGVQIGDVRLPVNPIETFEEFRWNQKRGEQIGPFLSEEGRSIWFDLYYYEDKLTVRSQSDGLSYFLFSRAKTNHWLDAFTHSQTASLKAGHVWISGKLFANTVGNDEYVGFNIEGGSFSLSNEKNWDGQYLNFKGNFTGQLTIQLVQPEANAPAVEGCIAAQSIVFQYPKEVTFKWKNGILTGIAADDGRFTGYGNELIFTNFHTSVEYQSGLNHIFIPCEVEPTIWEADFSQSHIFNADGKADIKKAFWALPIVRVSNPVTLGEPENNGGWGLRLASELSAKWLGSDEQQPDAILNDILLLLYPQALFLYSENTQIDITSVNEIKQDFSCWQISSENPARIPLSLSYRNNFLLVYYCHATEGETLLVGCLGQMQPDRPIFAEGSRSSMKDLSGWVIFQAQAEEIKIGALLANPEALRHPTKPLALKNALMVVSQPTGLVLEGTLSTVNRNSIGKGKITLLQGLLRWKPILPDPYVSNLLPGLSIDRSSKFSSILFAQTSWEQPEQPVVSFQGDLALSAGIGIAPPSDPSIKSIPIRLDGRTLEEIKQHEINRNQGNQRQEKIRIDGYFDQIEKKLSGWKLLDVSTNMDLIGVCVTPSLFGRRDTKLATHVIANQRSVNNVFAIKGLAVNTPLSAVHVFTVPQVQWEPVRTLPEDQNIAALGWFPENLGSATDGGATRLIGINQELSPIIPDVVVRQIRESFTKGNQTAALTTLSFGLKAVVQLTPRNTSTRNADSFNIVQPTFPKKQMKGGIQINLSAESGNPKYESRSPGFEGFMAQTLNGYEMFTGTELGLSVLGATFQSDASVETQFNKEFAPSGTAPFVPVTRFDFSGYGASNFSEWDNPGAMASIGKVQFKIMVGRTAFEVVKFVSKIYPWGMTVTRSVIIERRSGGGVIRKDSGWQATQAGIFDFRVTGIPTNPFIFRPGVFRGCFDIKNIRPASNSIVKFSDPANGNNVELAPVYFDANVQLNGQVDETISSKGVLGFIQLEPKPNTTVEPWLPRLLSTDALRKLIIDQGAIGGPIDTVLNVGNSGFRFRATRFEVDVTNNAGTPNFVGIVRGQPILPNNGSWSVVKMAAPGNTADPQEAVSADVSRGTPLFIENSWNPPSGNVMNVSGPAGPYRFADQADLFAPQSRFDYGFMQSTGSQAFIFRRPVIVSGSNEISSNLKPAFADPFAMLTSKGVFPPIANAIEFPTANYKLLIRPLA</sequence>
<dbReference type="EMBL" id="SFCA01000267">
    <property type="protein sequence ID" value="TRT42777.1"/>
    <property type="molecule type" value="Genomic_DNA"/>
</dbReference>
<comment type="caution">
    <text evidence="1">The sequence shown here is derived from an EMBL/GenBank/DDBJ whole genome shotgun (WGS) entry which is preliminary data.</text>
</comment>
<evidence type="ECO:0000313" key="2">
    <source>
        <dbReference type="Proteomes" id="UP000316443"/>
    </source>
</evidence>
<name>A0A551X1Z1_MICAE</name>
<protein>
    <submittedName>
        <fullName evidence="1">Uncharacterized protein</fullName>
    </submittedName>
</protein>
<accession>A0A551X1Z1</accession>
<evidence type="ECO:0000313" key="1">
    <source>
        <dbReference type="EMBL" id="TRT42777.1"/>
    </source>
</evidence>
<reference evidence="1 2" key="1">
    <citation type="submission" date="2019-01" db="EMBL/GenBank/DDBJ databases">
        <title>Coherence of Microcystis species and biogeography revealed through population genomics.</title>
        <authorList>
            <person name="Perez-Carrascal O.M."/>
            <person name="Terrat Y."/>
            <person name="Giani A."/>
            <person name="Fortin N."/>
            <person name="Tromas N."/>
            <person name="Shapiro B.J."/>
        </authorList>
    </citation>
    <scope>NUCLEOTIDE SEQUENCE [LARGE SCALE GENOMIC DNA]</scope>
    <source>
        <strain evidence="1">Ma_QC_C_20070703_M131</strain>
    </source>
</reference>
<organism evidence="1 2">
    <name type="scientific">Microcystis aeruginosa Ma_QC_C_20070703_M131</name>
    <dbReference type="NCBI Taxonomy" id="2486263"/>
    <lineage>
        <taxon>Bacteria</taxon>
        <taxon>Bacillati</taxon>
        <taxon>Cyanobacteriota</taxon>
        <taxon>Cyanophyceae</taxon>
        <taxon>Oscillatoriophycideae</taxon>
        <taxon>Chroococcales</taxon>
        <taxon>Microcystaceae</taxon>
        <taxon>Microcystis</taxon>
    </lineage>
</organism>
<proteinExistence type="predicted"/>